<name>R7SGR9_FOMME</name>
<proteinExistence type="predicted"/>
<dbReference type="KEGG" id="fme:FOMMEDRAFT_99065"/>
<reference evidence="2" key="1">
    <citation type="journal article" date="2012" name="Science">
        <title>The Paleozoic origin of enzymatic lignin decomposition reconstructed from 31 fungal genomes.</title>
        <authorList>
            <person name="Floudas D."/>
            <person name="Binder M."/>
            <person name="Riley R."/>
            <person name="Barry K."/>
            <person name="Blanchette R.A."/>
            <person name="Henrissat B."/>
            <person name="Martinez A.T."/>
            <person name="Otillar R."/>
            <person name="Spatafora J.W."/>
            <person name="Yadav J.S."/>
            <person name="Aerts A."/>
            <person name="Benoit I."/>
            <person name="Boyd A."/>
            <person name="Carlson A."/>
            <person name="Copeland A."/>
            <person name="Coutinho P.M."/>
            <person name="de Vries R.P."/>
            <person name="Ferreira P."/>
            <person name="Findley K."/>
            <person name="Foster B."/>
            <person name="Gaskell J."/>
            <person name="Glotzer D."/>
            <person name="Gorecki P."/>
            <person name="Heitman J."/>
            <person name="Hesse C."/>
            <person name="Hori C."/>
            <person name="Igarashi K."/>
            <person name="Jurgens J.A."/>
            <person name="Kallen N."/>
            <person name="Kersten P."/>
            <person name="Kohler A."/>
            <person name="Kuees U."/>
            <person name="Kumar T.K.A."/>
            <person name="Kuo A."/>
            <person name="LaButti K."/>
            <person name="Larrondo L.F."/>
            <person name="Lindquist E."/>
            <person name="Ling A."/>
            <person name="Lombard V."/>
            <person name="Lucas S."/>
            <person name="Lundell T."/>
            <person name="Martin R."/>
            <person name="McLaughlin D.J."/>
            <person name="Morgenstern I."/>
            <person name="Morin E."/>
            <person name="Murat C."/>
            <person name="Nagy L.G."/>
            <person name="Nolan M."/>
            <person name="Ohm R.A."/>
            <person name="Patyshakuliyeva A."/>
            <person name="Rokas A."/>
            <person name="Ruiz-Duenas F.J."/>
            <person name="Sabat G."/>
            <person name="Salamov A."/>
            <person name="Samejima M."/>
            <person name="Schmutz J."/>
            <person name="Slot J.C."/>
            <person name="St John F."/>
            <person name="Stenlid J."/>
            <person name="Sun H."/>
            <person name="Sun S."/>
            <person name="Syed K."/>
            <person name="Tsang A."/>
            <person name="Wiebenga A."/>
            <person name="Young D."/>
            <person name="Pisabarro A."/>
            <person name="Eastwood D.C."/>
            <person name="Martin F."/>
            <person name="Cullen D."/>
            <person name="Grigoriev I.V."/>
            <person name="Hibbett D.S."/>
        </authorList>
    </citation>
    <scope>NUCLEOTIDE SEQUENCE [LARGE SCALE GENOMIC DNA]</scope>
    <source>
        <strain evidence="2">MF3/22</strain>
    </source>
</reference>
<accession>R7SGR9</accession>
<evidence type="ECO:0000313" key="2">
    <source>
        <dbReference type="Proteomes" id="UP000053630"/>
    </source>
</evidence>
<keyword evidence="2" id="KW-1185">Reference proteome</keyword>
<protein>
    <submittedName>
        <fullName evidence="1">Uncharacterized protein</fullName>
    </submittedName>
</protein>
<dbReference type="OrthoDB" id="2976890at2759"/>
<evidence type="ECO:0000313" key="1">
    <source>
        <dbReference type="EMBL" id="EJC97502.1"/>
    </source>
</evidence>
<gene>
    <name evidence="1" type="ORF">FOMMEDRAFT_99065</name>
</gene>
<dbReference type="EMBL" id="JH718247">
    <property type="protein sequence ID" value="EJC97502.1"/>
    <property type="molecule type" value="Genomic_DNA"/>
</dbReference>
<dbReference type="AlphaFoldDB" id="R7SGR9"/>
<dbReference type="Proteomes" id="UP000053630">
    <property type="component" value="Unassembled WGS sequence"/>
</dbReference>
<organism evidence="1 2">
    <name type="scientific">Fomitiporia mediterranea (strain MF3/22)</name>
    <name type="common">Grapevine white-rot fungus</name>
    <dbReference type="NCBI Taxonomy" id="694068"/>
    <lineage>
        <taxon>Eukaryota</taxon>
        <taxon>Fungi</taxon>
        <taxon>Dikarya</taxon>
        <taxon>Basidiomycota</taxon>
        <taxon>Agaricomycotina</taxon>
        <taxon>Agaricomycetes</taxon>
        <taxon>Hymenochaetales</taxon>
        <taxon>Hymenochaetaceae</taxon>
        <taxon>Fomitiporia</taxon>
    </lineage>
</organism>
<sequence>MLFFVSFSNNIQVCFTGSSVAVKWIFSSGQDTIAFCCSSLCPRTIRDLIIVKHTLKAVNKSI</sequence>
<dbReference type="GeneID" id="18681023"/>
<dbReference type="RefSeq" id="XP_007272235.1">
    <property type="nucleotide sequence ID" value="XM_007272173.1"/>
</dbReference>